<evidence type="ECO:0000313" key="3">
    <source>
        <dbReference type="Proteomes" id="UP000700596"/>
    </source>
</evidence>
<dbReference type="Proteomes" id="UP000700596">
    <property type="component" value="Unassembled WGS sequence"/>
</dbReference>
<comment type="caution">
    <text evidence="2">The sequence shown here is derived from an EMBL/GenBank/DDBJ whole genome shotgun (WGS) entry which is preliminary data.</text>
</comment>
<keyword evidence="1" id="KW-0732">Signal</keyword>
<proteinExistence type="predicted"/>
<dbReference type="AlphaFoldDB" id="A0A9P9D190"/>
<sequence length="284" mass="30881">MIMLSPIIRCILMMLCIGCTFARPADQNLSRTTQTSHGGVLVFNATASDTDLHQNHGDVYRPEFCGWLSIPETNGRYLYKDSVCHEFGPLPADYVQVFSGCICYGFSNPQCNVQGSALGWEFWGRGPVAGSLPMSRNVFWARCEPTSEINTSKAILDDLDPDNKDLIILDAAHSGDGSTTDHKQITEAGQTVNSGKPHIERSCGSVETEDGGAYSLAGDKVCRRVSDSSIVRVNGGERCYCAGYSEPTCTAEDSAHGWVFWIMGLTGGPIPAESGAQWMFCHPY</sequence>
<accession>A0A9P9D190</accession>
<feature type="signal peptide" evidence="1">
    <location>
        <begin position="1"/>
        <end position="22"/>
    </location>
</feature>
<name>A0A9P9D190_9PLEO</name>
<feature type="chain" id="PRO_5040399094" evidence="1">
    <location>
        <begin position="23"/>
        <end position="284"/>
    </location>
</feature>
<dbReference type="EMBL" id="JAGMWT010000026">
    <property type="protein sequence ID" value="KAH7110860.1"/>
    <property type="molecule type" value="Genomic_DNA"/>
</dbReference>
<organism evidence="2 3">
    <name type="scientific">Dendryphion nanum</name>
    <dbReference type="NCBI Taxonomy" id="256645"/>
    <lineage>
        <taxon>Eukaryota</taxon>
        <taxon>Fungi</taxon>
        <taxon>Dikarya</taxon>
        <taxon>Ascomycota</taxon>
        <taxon>Pezizomycotina</taxon>
        <taxon>Dothideomycetes</taxon>
        <taxon>Pleosporomycetidae</taxon>
        <taxon>Pleosporales</taxon>
        <taxon>Torulaceae</taxon>
        <taxon>Dendryphion</taxon>
    </lineage>
</organism>
<keyword evidence="3" id="KW-1185">Reference proteome</keyword>
<gene>
    <name evidence="2" type="ORF">B0J11DRAFT_599136</name>
</gene>
<protein>
    <submittedName>
        <fullName evidence="2">Uncharacterized protein</fullName>
    </submittedName>
</protein>
<evidence type="ECO:0000313" key="2">
    <source>
        <dbReference type="EMBL" id="KAH7110860.1"/>
    </source>
</evidence>
<reference evidence="2" key="1">
    <citation type="journal article" date="2021" name="Nat. Commun.">
        <title>Genetic determinants of endophytism in the Arabidopsis root mycobiome.</title>
        <authorList>
            <person name="Mesny F."/>
            <person name="Miyauchi S."/>
            <person name="Thiergart T."/>
            <person name="Pickel B."/>
            <person name="Atanasova L."/>
            <person name="Karlsson M."/>
            <person name="Huettel B."/>
            <person name="Barry K.W."/>
            <person name="Haridas S."/>
            <person name="Chen C."/>
            <person name="Bauer D."/>
            <person name="Andreopoulos W."/>
            <person name="Pangilinan J."/>
            <person name="LaButti K."/>
            <person name="Riley R."/>
            <person name="Lipzen A."/>
            <person name="Clum A."/>
            <person name="Drula E."/>
            <person name="Henrissat B."/>
            <person name="Kohler A."/>
            <person name="Grigoriev I.V."/>
            <person name="Martin F.M."/>
            <person name="Hacquard S."/>
        </authorList>
    </citation>
    <scope>NUCLEOTIDE SEQUENCE</scope>
    <source>
        <strain evidence="2">MPI-CAGE-CH-0243</strain>
    </source>
</reference>
<evidence type="ECO:0000256" key="1">
    <source>
        <dbReference type="SAM" id="SignalP"/>
    </source>
</evidence>